<gene>
    <name evidence="1" type="ORF">EGC82_06175</name>
</gene>
<evidence type="ECO:0000313" key="2">
    <source>
        <dbReference type="Proteomes" id="UP000278035"/>
    </source>
</evidence>
<dbReference type="Proteomes" id="UP000278035">
    <property type="component" value="Chromosome"/>
</dbReference>
<reference evidence="2" key="1">
    <citation type="submission" date="2018-11" db="EMBL/GenBank/DDBJ databases">
        <title>Shewanella sp. M2.</title>
        <authorList>
            <person name="Hwang Y.J."/>
            <person name="Hwang C.Y."/>
        </authorList>
    </citation>
    <scope>NUCLEOTIDE SEQUENCE [LARGE SCALE GENOMIC DNA]</scope>
    <source>
        <strain evidence="2">LMG 19866</strain>
    </source>
</reference>
<dbReference type="AlphaFoldDB" id="A0A3G8LS09"/>
<dbReference type="RefSeq" id="WP_124729987.1">
    <property type="nucleotide sequence ID" value="NZ_CBCSKC010000001.1"/>
</dbReference>
<keyword evidence="2" id="KW-1185">Reference proteome</keyword>
<proteinExistence type="predicted"/>
<dbReference type="EMBL" id="CP034015">
    <property type="protein sequence ID" value="AZG72396.1"/>
    <property type="molecule type" value="Genomic_DNA"/>
</dbReference>
<name>A0A3G8LS09_9GAMM</name>
<evidence type="ECO:0000313" key="1">
    <source>
        <dbReference type="EMBL" id="AZG72396.1"/>
    </source>
</evidence>
<accession>A0A3G8LS09</accession>
<dbReference type="KEGG" id="slj:EGC82_06175"/>
<organism evidence="1 2">
    <name type="scientific">Shewanella livingstonensis</name>
    <dbReference type="NCBI Taxonomy" id="150120"/>
    <lineage>
        <taxon>Bacteria</taxon>
        <taxon>Pseudomonadati</taxon>
        <taxon>Pseudomonadota</taxon>
        <taxon>Gammaproteobacteria</taxon>
        <taxon>Alteromonadales</taxon>
        <taxon>Shewanellaceae</taxon>
        <taxon>Shewanella</taxon>
    </lineage>
</organism>
<protein>
    <submittedName>
        <fullName evidence="1">Uncharacterized protein</fullName>
    </submittedName>
</protein>
<dbReference type="OrthoDB" id="6267071at2"/>
<sequence length="73" mass="8315">MTFIQRRQLIGLGALFILAIAVSYRIDNHTDWLSVSLQLIDMSSQVSNRLRDISPTVSLHIDISDMVNIKLLF</sequence>